<reference evidence="2 3" key="1">
    <citation type="submission" date="2020-04" db="EMBL/GenBank/DDBJ databases">
        <title>Perkinsus olseni comparative genomics.</title>
        <authorList>
            <person name="Bogema D.R."/>
        </authorList>
    </citation>
    <scope>NUCLEOTIDE SEQUENCE [LARGE SCALE GENOMIC DNA]</scope>
    <source>
        <strain evidence="2 3">ATCC PRA-207</strain>
    </source>
</reference>
<feature type="non-terminal residue" evidence="2">
    <location>
        <position position="1"/>
    </location>
</feature>
<comment type="caution">
    <text evidence="2">The sequence shown here is derived from an EMBL/GenBank/DDBJ whole genome shotgun (WGS) entry which is preliminary data.</text>
</comment>
<evidence type="ECO:0000313" key="3">
    <source>
        <dbReference type="Proteomes" id="UP000553632"/>
    </source>
</evidence>
<protein>
    <submittedName>
        <fullName evidence="2">Uncharacterized protein</fullName>
    </submittedName>
</protein>
<gene>
    <name evidence="2" type="ORF">FOZ63_005271</name>
</gene>
<name>A0A7J6SL15_PEROL</name>
<organism evidence="2 3">
    <name type="scientific">Perkinsus olseni</name>
    <name type="common">Perkinsus atlanticus</name>
    <dbReference type="NCBI Taxonomy" id="32597"/>
    <lineage>
        <taxon>Eukaryota</taxon>
        <taxon>Sar</taxon>
        <taxon>Alveolata</taxon>
        <taxon>Perkinsozoa</taxon>
        <taxon>Perkinsea</taxon>
        <taxon>Perkinsida</taxon>
        <taxon>Perkinsidae</taxon>
        <taxon>Perkinsus</taxon>
    </lineage>
</organism>
<feature type="non-terminal residue" evidence="2">
    <location>
        <position position="168"/>
    </location>
</feature>
<evidence type="ECO:0000256" key="1">
    <source>
        <dbReference type="SAM" id="MobiDB-lite"/>
    </source>
</evidence>
<keyword evidence="3" id="KW-1185">Reference proteome</keyword>
<dbReference type="EMBL" id="JABANO010017360">
    <property type="protein sequence ID" value="KAF4733649.1"/>
    <property type="molecule type" value="Genomic_DNA"/>
</dbReference>
<proteinExistence type="predicted"/>
<accession>A0A7J6SL15</accession>
<feature type="region of interest" description="Disordered" evidence="1">
    <location>
        <begin position="118"/>
        <end position="138"/>
    </location>
</feature>
<feature type="compositionally biased region" description="Basic residues" evidence="1">
    <location>
        <begin position="27"/>
        <end position="36"/>
    </location>
</feature>
<evidence type="ECO:0000313" key="2">
    <source>
        <dbReference type="EMBL" id="KAF4733649.1"/>
    </source>
</evidence>
<feature type="region of interest" description="Disordered" evidence="1">
    <location>
        <begin position="17"/>
        <end position="44"/>
    </location>
</feature>
<sequence length="168" mass="19107">VDLRKKALARLNTLNPRTKALPDPKRLLHSRPRRASSPKAAVPSDGLRDLAVRALTNEWAMVVRAHPRLYHSRRARQLNGLGRPPRATPFQPLLETHRKGAGVDCSLRAPGLFSSELAEPHRRVRRSSSEDRRASSDVVRAPTSLRLWALQRDHDDAQVHHERHHITR</sequence>
<dbReference type="AlphaFoldDB" id="A0A7J6SL15"/>
<dbReference type="Proteomes" id="UP000553632">
    <property type="component" value="Unassembled WGS sequence"/>
</dbReference>